<evidence type="ECO:0000313" key="1">
    <source>
        <dbReference type="EMBL" id="OKL53607.1"/>
    </source>
</evidence>
<dbReference type="AlphaFoldDB" id="A0A1Q5Q1B6"/>
<keyword evidence="2" id="KW-1185">Reference proteome</keyword>
<proteinExistence type="predicted"/>
<dbReference type="Pfam" id="PF20060">
    <property type="entry name" value="DUF6459"/>
    <property type="match status" value="1"/>
</dbReference>
<name>A0A1Q5Q1B6_9ACTO</name>
<evidence type="ECO:0008006" key="3">
    <source>
        <dbReference type="Google" id="ProtNLM"/>
    </source>
</evidence>
<sequence>MTTSAVRIDEYLDPAPSRFEPLVISFSTPHEYLAESAEARLARRAVRGGPQALPHPKAWAYTVLQATLESLTGFRPVTHLSRWVSPEVYDALARRAALAARVAEPTRAQRPAIRNVRASSVSKGRVDVIATILDGDRIRAVAIEMIVRRSRWIVTEIQIG</sequence>
<accession>A0A1Q5Q1B6</accession>
<comment type="caution">
    <text evidence="1">The sequence shown here is derived from an EMBL/GenBank/DDBJ whole genome shotgun (WGS) entry which is preliminary data.</text>
</comment>
<dbReference type="RefSeq" id="WP_073716937.1">
    <property type="nucleotide sequence ID" value="NZ_MQVR01000050.1"/>
</dbReference>
<dbReference type="EMBL" id="MQVR01000050">
    <property type="protein sequence ID" value="OKL53607.1"/>
    <property type="molecule type" value="Genomic_DNA"/>
</dbReference>
<organism evidence="1 2">
    <name type="scientific">Bowdeniella nasicola</name>
    <dbReference type="NCBI Taxonomy" id="208480"/>
    <lineage>
        <taxon>Bacteria</taxon>
        <taxon>Bacillati</taxon>
        <taxon>Actinomycetota</taxon>
        <taxon>Actinomycetes</taxon>
        <taxon>Actinomycetales</taxon>
        <taxon>Actinomycetaceae</taxon>
        <taxon>Bowdeniella</taxon>
    </lineage>
</organism>
<dbReference type="Proteomes" id="UP000185628">
    <property type="component" value="Unassembled WGS sequence"/>
</dbReference>
<reference evidence="2" key="1">
    <citation type="submission" date="2016-12" db="EMBL/GenBank/DDBJ databases">
        <authorList>
            <person name="Meng X."/>
        </authorList>
    </citation>
    <scope>NUCLEOTIDE SEQUENCE [LARGE SCALE GENOMIC DNA]</scope>
    <source>
        <strain evidence="2">DSM 19116</strain>
    </source>
</reference>
<protein>
    <recommendedName>
        <fullName evidence="3">3-hydroxyacyl-CoA dehydrogenase</fullName>
    </recommendedName>
</protein>
<dbReference type="InterPro" id="IPR045596">
    <property type="entry name" value="DUF6459"/>
</dbReference>
<dbReference type="OrthoDB" id="3731420at2"/>
<evidence type="ECO:0000313" key="2">
    <source>
        <dbReference type="Proteomes" id="UP000185628"/>
    </source>
</evidence>
<gene>
    <name evidence="1" type="ORF">BSZ39_08615</name>
</gene>